<keyword evidence="2" id="KW-0862">Zinc</keyword>
<keyword evidence="5" id="KW-1185">Reference proteome</keyword>
<evidence type="ECO:0000256" key="3">
    <source>
        <dbReference type="PROSITE-ProRule" id="PRU00175"/>
    </source>
</evidence>
<proteinExistence type="predicted"/>
<name>A0A914MAR4_MELIC</name>
<evidence type="ECO:0000313" key="6">
    <source>
        <dbReference type="WBParaSite" id="Minc3s01550g24639"/>
    </source>
</evidence>
<sequence length="134" mass="15719">MELIIEQFPFCGICGENKEASVFKLKGCEDYFHKKCILELLGAQTTLDIEWSHQFGSYISGHKCPVCNSRILINMKKNDALYDTIAAEIRRRQYRHELKMPILQVNTEFERTERIQFIPTNLIQQLPDKKNIIK</sequence>
<reference evidence="6" key="1">
    <citation type="submission" date="2022-11" db="UniProtKB">
        <authorList>
            <consortium name="WormBaseParasite"/>
        </authorList>
    </citation>
    <scope>IDENTIFICATION</scope>
</reference>
<dbReference type="Proteomes" id="UP000887563">
    <property type="component" value="Unplaced"/>
</dbReference>
<dbReference type="PROSITE" id="PS50089">
    <property type="entry name" value="ZF_RING_2"/>
    <property type="match status" value="1"/>
</dbReference>
<evidence type="ECO:0000256" key="2">
    <source>
        <dbReference type="ARBA" id="ARBA00022833"/>
    </source>
</evidence>
<dbReference type="InterPro" id="IPR013083">
    <property type="entry name" value="Znf_RING/FYVE/PHD"/>
</dbReference>
<dbReference type="AlphaFoldDB" id="A0A914MAR4"/>
<keyword evidence="1 3" id="KW-0863">Zinc-finger</keyword>
<evidence type="ECO:0000256" key="1">
    <source>
        <dbReference type="ARBA" id="ARBA00022771"/>
    </source>
</evidence>
<keyword evidence="1 3" id="KW-0479">Metal-binding</keyword>
<accession>A0A914MAR4</accession>
<evidence type="ECO:0000259" key="4">
    <source>
        <dbReference type="PROSITE" id="PS50089"/>
    </source>
</evidence>
<dbReference type="InterPro" id="IPR001841">
    <property type="entry name" value="Znf_RING"/>
</dbReference>
<evidence type="ECO:0000313" key="5">
    <source>
        <dbReference type="Proteomes" id="UP000887563"/>
    </source>
</evidence>
<dbReference type="WBParaSite" id="Minc3s01550g24639">
    <property type="protein sequence ID" value="Minc3s01550g24639"/>
    <property type="gene ID" value="Minc3s01550g24639"/>
</dbReference>
<organism evidence="5 6">
    <name type="scientific">Meloidogyne incognita</name>
    <name type="common">Southern root-knot nematode worm</name>
    <name type="synonym">Oxyuris incognita</name>
    <dbReference type="NCBI Taxonomy" id="6306"/>
    <lineage>
        <taxon>Eukaryota</taxon>
        <taxon>Metazoa</taxon>
        <taxon>Ecdysozoa</taxon>
        <taxon>Nematoda</taxon>
        <taxon>Chromadorea</taxon>
        <taxon>Rhabditida</taxon>
        <taxon>Tylenchina</taxon>
        <taxon>Tylenchomorpha</taxon>
        <taxon>Tylenchoidea</taxon>
        <taxon>Meloidogynidae</taxon>
        <taxon>Meloidogyninae</taxon>
        <taxon>Meloidogyne</taxon>
        <taxon>Meloidogyne incognita group</taxon>
    </lineage>
</organism>
<dbReference type="Gene3D" id="3.30.40.10">
    <property type="entry name" value="Zinc/RING finger domain, C3HC4 (zinc finger)"/>
    <property type="match status" value="1"/>
</dbReference>
<dbReference type="CDD" id="cd16448">
    <property type="entry name" value="RING-H2"/>
    <property type="match status" value="1"/>
</dbReference>
<protein>
    <submittedName>
        <fullName evidence="6">RING-type domain-containing protein</fullName>
    </submittedName>
</protein>
<dbReference type="SUPFAM" id="SSF57850">
    <property type="entry name" value="RING/U-box"/>
    <property type="match status" value="1"/>
</dbReference>
<feature type="domain" description="RING-type" evidence="4">
    <location>
        <begin position="11"/>
        <end position="68"/>
    </location>
</feature>
<dbReference type="GO" id="GO:0008270">
    <property type="term" value="F:zinc ion binding"/>
    <property type="evidence" value="ECO:0007669"/>
    <property type="project" value="UniProtKB-KW"/>
</dbReference>